<keyword evidence="2" id="KW-1185">Reference proteome</keyword>
<evidence type="ECO:0000313" key="1">
    <source>
        <dbReference type="EMBL" id="OBA29183.1"/>
    </source>
</evidence>
<sequence length="897" mass="105738">MNEVPFSEEIFNINSDGNNISTTVSQLNINNSINHENLELKLENILLTSYIKNENKIYGCVITTNKLLIYYNDELFTSTELKNLSNTSSTKAFVYSSFNVIVTIHTDNIKLWKLEDQKIVNVKVYYKINQFSIFDFKFQKIIENYNTSTRVLIIAVAPYSLLKIFQLTLSTELPTIIFQQNLLLEHEIIHLEIFPAFEKFNSVSYFIVETTENSQFFTIDMSYIRNISQYSSDEEAINDVERLNIRSEHVDVPLPSFYNINNSNNNNSIESPNSNHRNNFILSEYEIKMGDYYYNLKNLFNGELPRLLNETFEIPFHYFLNLEILDSNSQSFFLSFLQKKFEIESDYTTCCLVHYKPCMVALMIYNSFSINDILPRFFNLTCIKDLEKIIFYPSSEETFLNVLINTSCKIRHGIIGNNELYLKKHDFNVETKKNNFKIYLNIIKPALIYKFLPMDINDFYLIKGNMPLKNENLDYKRHKLITSSKKNFNYITYQLKNKCVDDDHDEKFIVTNFIGGDPSKKTAYYQYNNSSNGLLFIEYSKTQDCGLSIKKMFLNKYNDLQQTTLVKIKDTFGDKQESFNIKFFKDLIYTDYISGVICYKKNDKKNVLQFFEINDEKLKNKCIVEIDDTIIGDNEKALHEYKRKFKEKHGIDFIFIDRKNIVDNEEEASNKNNSKTFLEIFIPDSFNPDFKILWILSDFNLQILVRFINGKNLVLFASVNNNFFIETEKWKNCKRWSISTDGTILTFIDDDILYQYFVNDINLLAAEYSFLKIESSKHSIFDESEEQTIFFTRNVNLSFNKIINLVISKRKNKSNLDLCFISYNIFTKTTEKSEPIALDIEVVNEKTFEILNLIILNEESAILSFDKLFEFEILIIYKERKDFDKTIKEFNVIYNHL</sequence>
<gene>
    <name evidence="1" type="ORF">HANVADRAFT_60701</name>
</gene>
<reference evidence="2" key="1">
    <citation type="journal article" date="2016" name="Proc. Natl. Acad. Sci. U.S.A.">
        <title>Comparative genomics of biotechnologically important yeasts.</title>
        <authorList>
            <person name="Riley R."/>
            <person name="Haridas S."/>
            <person name="Wolfe K.H."/>
            <person name="Lopes M.R."/>
            <person name="Hittinger C.T."/>
            <person name="Goeker M."/>
            <person name="Salamov A.A."/>
            <person name="Wisecaver J.H."/>
            <person name="Long T.M."/>
            <person name="Calvey C.H."/>
            <person name="Aerts A.L."/>
            <person name="Barry K.W."/>
            <person name="Choi C."/>
            <person name="Clum A."/>
            <person name="Coughlan A.Y."/>
            <person name="Deshpande S."/>
            <person name="Douglass A.P."/>
            <person name="Hanson S.J."/>
            <person name="Klenk H.-P."/>
            <person name="LaButti K.M."/>
            <person name="Lapidus A."/>
            <person name="Lindquist E.A."/>
            <person name="Lipzen A.M."/>
            <person name="Meier-Kolthoff J.P."/>
            <person name="Ohm R.A."/>
            <person name="Otillar R.P."/>
            <person name="Pangilinan J.L."/>
            <person name="Peng Y."/>
            <person name="Rokas A."/>
            <person name="Rosa C.A."/>
            <person name="Scheuner C."/>
            <person name="Sibirny A.A."/>
            <person name="Slot J.C."/>
            <person name="Stielow J.B."/>
            <person name="Sun H."/>
            <person name="Kurtzman C.P."/>
            <person name="Blackwell M."/>
            <person name="Grigoriev I.V."/>
            <person name="Jeffries T.W."/>
        </authorList>
    </citation>
    <scope>NUCLEOTIDE SEQUENCE [LARGE SCALE GENOMIC DNA]</scope>
    <source>
        <strain evidence="2">NRRL Y-1626</strain>
    </source>
</reference>
<name>A0A1B7TKD4_9ASCO</name>
<protein>
    <submittedName>
        <fullName evidence="1">Uncharacterized protein</fullName>
    </submittedName>
</protein>
<evidence type="ECO:0000313" key="2">
    <source>
        <dbReference type="Proteomes" id="UP000092321"/>
    </source>
</evidence>
<dbReference type="AlphaFoldDB" id="A0A1B7TKD4"/>
<organism evidence="1 2">
    <name type="scientific">Hanseniaspora valbyensis NRRL Y-1626</name>
    <dbReference type="NCBI Taxonomy" id="766949"/>
    <lineage>
        <taxon>Eukaryota</taxon>
        <taxon>Fungi</taxon>
        <taxon>Dikarya</taxon>
        <taxon>Ascomycota</taxon>
        <taxon>Saccharomycotina</taxon>
        <taxon>Saccharomycetes</taxon>
        <taxon>Saccharomycodales</taxon>
        <taxon>Saccharomycodaceae</taxon>
        <taxon>Hanseniaspora</taxon>
    </lineage>
</organism>
<dbReference type="Proteomes" id="UP000092321">
    <property type="component" value="Unassembled WGS sequence"/>
</dbReference>
<accession>A0A1B7TKD4</accession>
<proteinExistence type="predicted"/>
<comment type="caution">
    <text evidence="1">The sequence shown here is derived from an EMBL/GenBank/DDBJ whole genome shotgun (WGS) entry which is preliminary data.</text>
</comment>
<dbReference type="EMBL" id="LXPE01000001">
    <property type="protein sequence ID" value="OBA29183.1"/>
    <property type="molecule type" value="Genomic_DNA"/>
</dbReference>